<dbReference type="InterPro" id="IPR006693">
    <property type="entry name" value="AB_hydrolase_lipase"/>
</dbReference>
<keyword evidence="5" id="KW-0443">Lipid metabolism</keyword>
<keyword evidence="6" id="KW-0325">Glycoprotein</keyword>
<evidence type="ECO:0000259" key="9">
    <source>
        <dbReference type="Pfam" id="PF04083"/>
    </source>
</evidence>
<name>A0ABD2NG06_9CUCU</name>
<keyword evidence="2" id="KW-0732">Signal</keyword>
<keyword evidence="3 7" id="KW-0378">Hydrolase</keyword>
<dbReference type="PIRSF" id="PIRSF000862">
    <property type="entry name" value="Steryl_ester_lip"/>
    <property type="match status" value="1"/>
</dbReference>
<dbReference type="InterPro" id="IPR029058">
    <property type="entry name" value="AB_hydrolase_fold"/>
</dbReference>
<feature type="domain" description="Partial AB-hydrolase lipase" evidence="9">
    <location>
        <begin position="17"/>
        <end position="73"/>
    </location>
</feature>
<dbReference type="Pfam" id="PF04083">
    <property type="entry name" value="Abhydro_lipase"/>
    <property type="match status" value="1"/>
</dbReference>
<organism evidence="10 11">
    <name type="scientific">Cryptolaemus montrouzieri</name>
    <dbReference type="NCBI Taxonomy" id="559131"/>
    <lineage>
        <taxon>Eukaryota</taxon>
        <taxon>Metazoa</taxon>
        <taxon>Ecdysozoa</taxon>
        <taxon>Arthropoda</taxon>
        <taxon>Hexapoda</taxon>
        <taxon>Insecta</taxon>
        <taxon>Pterygota</taxon>
        <taxon>Neoptera</taxon>
        <taxon>Endopterygota</taxon>
        <taxon>Coleoptera</taxon>
        <taxon>Polyphaga</taxon>
        <taxon>Cucujiformia</taxon>
        <taxon>Coccinelloidea</taxon>
        <taxon>Coccinellidae</taxon>
        <taxon>Scymninae</taxon>
        <taxon>Scymnini</taxon>
        <taxon>Cryptolaemus</taxon>
    </lineage>
</organism>
<feature type="active site" description="Charge relay system" evidence="8">
    <location>
        <position position="355"/>
    </location>
</feature>
<dbReference type="SUPFAM" id="SSF53474">
    <property type="entry name" value="alpha/beta-Hydrolases"/>
    <property type="match status" value="1"/>
</dbReference>
<comment type="similarity">
    <text evidence="1 7">Belongs to the AB hydrolase superfamily. Lipase family.</text>
</comment>
<dbReference type="GO" id="GO:0016787">
    <property type="term" value="F:hydrolase activity"/>
    <property type="evidence" value="ECO:0007669"/>
    <property type="project" value="UniProtKB-KW"/>
</dbReference>
<sequence length="381" mass="44158">MESWKEIYDQYTDMKLEELIRKFGFDGLETRFVTTKDGYILKILRIKRKGANEMMPILFVHGLSACADTFFVNKNNSAPVVFANNDYDIWFLNSRGTEHSLTHSIWNSTTEKEFWLFSWQEIGLIDLPLAIDMVLENNVHEKLILVGHSEGSTIIFVTLSDLPQYNTKVSLAVHWGVSVFHENCSTNPFIRGLCKSYTLITQLVDTLGLVSLLRIADFRVLLSLFCKYDIFKTTCNEAIKMLFQEAEQIEHIKDWSYAIDKTLCGGSAREFFHFMQVGNSGRFARYDHGPKINMRMYNSTEPPLFHLENVNSTQLLWCGDRDIFCSENDIRKLVERLGTKHIEPASFKGKPIWTHYDFLIAKDVTELLYDDLLKIMKKYSS</sequence>
<evidence type="ECO:0000256" key="7">
    <source>
        <dbReference type="PIRNR" id="PIRNR000862"/>
    </source>
</evidence>
<dbReference type="AlphaFoldDB" id="A0ABD2NG06"/>
<gene>
    <name evidence="10" type="ORF">HHI36_012547</name>
</gene>
<proteinExistence type="inferred from homology"/>
<dbReference type="Gene3D" id="3.40.50.1820">
    <property type="entry name" value="alpha/beta hydrolase"/>
    <property type="match status" value="1"/>
</dbReference>
<dbReference type="PANTHER" id="PTHR11005">
    <property type="entry name" value="LYSOSOMAL ACID LIPASE-RELATED"/>
    <property type="match status" value="1"/>
</dbReference>
<reference evidence="10 11" key="1">
    <citation type="journal article" date="2021" name="BMC Biol.">
        <title>Horizontally acquired antibacterial genes associated with adaptive radiation of ladybird beetles.</title>
        <authorList>
            <person name="Li H.S."/>
            <person name="Tang X.F."/>
            <person name="Huang Y.H."/>
            <person name="Xu Z.Y."/>
            <person name="Chen M.L."/>
            <person name="Du X.Y."/>
            <person name="Qiu B.Y."/>
            <person name="Chen P.T."/>
            <person name="Zhang W."/>
            <person name="Slipinski A."/>
            <person name="Escalona H.E."/>
            <person name="Waterhouse R.M."/>
            <person name="Zwick A."/>
            <person name="Pang H."/>
        </authorList>
    </citation>
    <scope>NUCLEOTIDE SEQUENCE [LARGE SCALE GENOMIC DNA]</scope>
    <source>
        <strain evidence="10">SYSU2018</strain>
    </source>
</reference>
<keyword evidence="4 7" id="KW-0442">Lipid degradation</keyword>
<keyword evidence="11" id="KW-1185">Reference proteome</keyword>
<dbReference type="FunFam" id="3.40.50.1820:FF:000057">
    <property type="entry name" value="Lipase"/>
    <property type="match status" value="1"/>
</dbReference>
<evidence type="ECO:0000313" key="10">
    <source>
        <dbReference type="EMBL" id="KAL3277196.1"/>
    </source>
</evidence>
<evidence type="ECO:0000256" key="8">
    <source>
        <dbReference type="PIRSR" id="PIRSR000862-1"/>
    </source>
</evidence>
<feature type="active site" description="Charge relay system" evidence="8">
    <location>
        <position position="322"/>
    </location>
</feature>
<evidence type="ECO:0000256" key="1">
    <source>
        <dbReference type="ARBA" id="ARBA00010701"/>
    </source>
</evidence>
<evidence type="ECO:0000256" key="6">
    <source>
        <dbReference type="ARBA" id="ARBA00023180"/>
    </source>
</evidence>
<dbReference type="Proteomes" id="UP001516400">
    <property type="component" value="Unassembled WGS sequence"/>
</dbReference>
<feature type="active site" description="Nucleophile" evidence="8">
    <location>
        <position position="149"/>
    </location>
</feature>
<evidence type="ECO:0000256" key="2">
    <source>
        <dbReference type="ARBA" id="ARBA00022729"/>
    </source>
</evidence>
<dbReference type="EMBL" id="JABFTP020000103">
    <property type="protein sequence ID" value="KAL3277196.1"/>
    <property type="molecule type" value="Genomic_DNA"/>
</dbReference>
<dbReference type="InterPro" id="IPR025483">
    <property type="entry name" value="Lipase_euk"/>
</dbReference>
<protein>
    <recommendedName>
        <fullName evidence="7">Lipase</fullName>
    </recommendedName>
</protein>
<evidence type="ECO:0000256" key="3">
    <source>
        <dbReference type="ARBA" id="ARBA00022801"/>
    </source>
</evidence>
<comment type="caution">
    <text evidence="10">The sequence shown here is derived from an EMBL/GenBank/DDBJ whole genome shotgun (WGS) entry which is preliminary data.</text>
</comment>
<evidence type="ECO:0000256" key="4">
    <source>
        <dbReference type="ARBA" id="ARBA00022963"/>
    </source>
</evidence>
<evidence type="ECO:0000313" key="11">
    <source>
        <dbReference type="Proteomes" id="UP001516400"/>
    </source>
</evidence>
<dbReference type="GO" id="GO:0016042">
    <property type="term" value="P:lipid catabolic process"/>
    <property type="evidence" value="ECO:0007669"/>
    <property type="project" value="UniProtKB-KW"/>
</dbReference>
<accession>A0ABD2NG06</accession>
<evidence type="ECO:0000256" key="5">
    <source>
        <dbReference type="ARBA" id="ARBA00023098"/>
    </source>
</evidence>